<accession>A0A8H7E3V6</accession>
<dbReference type="Proteomes" id="UP000606974">
    <property type="component" value="Unassembled WGS sequence"/>
</dbReference>
<gene>
    <name evidence="2" type="ORF">GJ744_007944</name>
</gene>
<keyword evidence="3" id="KW-1185">Reference proteome</keyword>
<sequence>MHVTDTTDTKKRPSVATSAAITLSRLVPSFPRTVEVNNRVPRNRKPAQPGSSLRGSRVKKYKVLHE</sequence>
<dbReference type="AlphaFoldDB" id="A0A8H7E3V6"/>
<evidence type="ECO:0000313" key="2">
    <source>
        <dbReference type="EMBL" id="KAF7509544.1"/>
    </source>
</evidence>
<feature type="compositionally biased region" description="Basic residues" evidence="1">
    <location>
        <begin position="56"/>
        <end position="66"/>
    </location>
</feature>
<reference evidence="2" key="1">
    <citation type="submission" date="2020-02" db="EMBL/GenBank/DDBJ databases">
        <authorList>
            <person name="Palmer J.M."/>
        </authorList>
    </citation>
    <scope>NUCLEOTIDE SEQUENCE</scope>
    <source>
        <strain evidence="2">EPUS1.4</strain>
        <tissue evidence="2">Thallus</tissue>
    </source>
</reference>
<dbReference type="EMBL" id="JAACFV010000040">
    <property type="protein sequence ID" value="KAF7509544.1"/>
    <property type="molecule type" value="Genomic_DNA"/>
</dbReference>
<evidence type="ECO:0000313" key="3">
    <source>
        <dbReference type="Proteomes" id="UP000606974"/>
    </source>
</evidence>
<name>A0A8H7E3V6_9EURO</name>
<proteinExistence type="predicted"/>
<organism evidence="2 3">
    <name type="scientific">Endocarpon pusillum</name>
    <dbReference type="NCBI Taxonomy" id="364733"/>
    <lineage>
        <taxon>Eukaryota</taxon>
        <taxon>Fungi</taxon>
        <taxon>Dikarya</taxon>
        <taxon>Ascomycota</taxon>
        <taxon>Pezizomycotina</taxon>
        <taxon>Eurotiomycetes</taxon>
        <taxon>Chaetothyriomycetidae</taxon>
        <taxon>Verrucariales</taxon>
        <taxon>Verrucariaceae</taxon>
        <taxon>Endocarpon</taxon>
    </lineage>
</organism>
<comment type="caution">
    <text evidence="2">The sequence shown here is derived from an EMBL/GenBank/DDBJ whole genome shotgun (WGS) entry which is preliminary data.</text>
</comment>
<protein>
    <submittedName>
        <fullName evidence="2">Uncharacterized protein</fullName>
    </submittedName>
</protein>
<feature type="region of interest" description="Disordered" evidence="1">
    <location>
        <begin position="34"/>
        <end position="66"/>
    </location>
</feature>
<evidence type="ECO:0000256" key="1">
    <source>
        <dbReference type="SAM" id="MobiDB-lite"/>
    </source>
</evidence>